<dbReference type="Proteomes" id="UP001164557">
    <property type="component" value="Chromosome"/>
</dbReference>
<evidence type="ECO:0000313" key="11">
    <source>
        <dbReference type="Proteomes" id="UP001164557"/>
    </source>
</evidence>
<dbReference type="Pfam" id="PF03610">
    <property type="entry name" value="EIIA-man"/>
    <property type="match status" value="1"/>
</dbReference>
<keyword evidence="11" id="KW-1185">Reference proteome</keyword>
<dbReference type="GO" id="GO:0005737">
    <property type="term" value="C:cytoplasm"/>
    <property type="evidence" value="ECO:0007669"/>
    <property type="project" value="UniProtKB-SubCell"/>
</dbReference>
<name>A0AA47B4N1_9LACO</name>
<evidence type="ECO:0000256" key="3">
    <source>
        <dbReference type="ARBA" id="ARBA00022490"/>
    </source>
</evidence>
<keyword evidence="5" id="KW-0762">Sugar transport</keyword>
<organism evidence="10 11">
    <name type="scientific">Lactobacillus helsingborgensis</name>
    <dbReference type="NCBI Taxonomy" id="1218494"/>
    <lineage>
        <taxon>Bacteria</taxon>
        <taxon>Bacillati</taxon>
        <taxon>Bacillota</taxon>
        <taxon>Bacilli</taxon>
        <taxon>Lactobacillales</taxon>
        <taxon>Lactobacillaceae</taxon>
        <taxon>Lactobacillus</taxon>
    </lineage>
</organism>
<dbReference type="EC" id="2.7.1.-" evidence="10"/>
<evidence type="ECO:0000256" key="8">
    <source>
        <dbReference type="ARBA" id="ARBA00022777"/>
    </source>
</evidence>
<dbReference type="Gene3D" id="3.40.50.510">
    <property type="entry name" value="Phosphotransferase system, mannose-type IIA component"/>
    <property type="match status" value="1"/>
</dbReference>
<dbReference type="EMBL" id="CP084389">
    <property type="protein sequence ID" value="UZX29959.1"/>
    <property type="molecule type" value="Genomic_DNA"/>
</dbReference>
<evidence type="ECO:0000256" key="5">
    <source>
        <dbReference type="ARBA" id="ARBA00022597"/>
    </source>
</evidence>
<keyword evidence="6 10" id="KW-0808">Transferase</keyword>
<evidence type="ECO:0000256" key="7">
    <source>
        <dbReference type="ARBA" id="ARBA00022683"/>
    </source>
</evidence>
<dbReference type="InterPro" id="IPR013789">
    <property type="entry name" value="PTS_EIIA_man"/>
</dbReference>
<comment type="subcellular location">
    <subcellularLocation>
        <location evidence="1">Cytoplasm</location>
    </subcellularLocation>
</comment>
<dbReference type="CDD" id="cd00006">
    <property type="entry name" value="PTS_IIA_man"/>
    <property type="match status" value="1"/>
</dbReference>
<dbReference type="PROSITE" id="PS51096">
    <property type="entry name" value="PTS_EIIA_TYPE_4"/>
    <property type="match status" value="1"/>
</dbReference>
<evidence type="ECO:0000313" key="10">
    <source>
        <dbReference type="EMBL" id="UZX29959.1"/>
    </source>
</evidence>
<dbReference type="RefSeq" id="WP_046326712.1">
    <property type="nucleotide sequence ID" value="NZ_CP084384.1"/>
</dbReference>
<dbReference type="PANTHER" id="PTHR33799">
    <property type="entry name" value="PTS PERMEASE-RELATED-RELATED"/>
    <property type="match status" value="1"/>
</dbReference>
<dbReference type="InterPro" id="IPR036662">
    <property type="entry name" value="PTS_EIIA_man-typ_sf"/>
</dbReference>
<evidence type="ECO:0000256" key="6">
    <source>
        <dbReference type="ARBA" id="ARBA00022679"/>
    </source>
</evidence>
<keyword evidence="3" id="KW-0963">Cytoplasm</keyword>
<sequence>MKVILIGHGKTGVAFKEAVEMIFGKAENLIALTFAPGEGLEDVCNKIITASSGIPSEQILIVTDLYSGTPYNAAASLVLKGKAKDVIAGMSLPILLEIVTKMNSTSITDIVKGILQDSGTFTTALSAEMQKQEEEDDF</sequence>
<protein>
    <submittedName>
        <fullName evidence="10">Mannose/fructose/sorbose PTS transporter subunit IIA</fullName>
        <ecNumber evidence="10">2.7.1.-</ecNumber>
    </submittedName>
</protein>
<feature type="domain" description="PTS EIIA type-4" evidence="9">
    <location>
        <begin position="1"/>
        <end position="123"/>
    </location>
</feature>
<dbReference type="PANTHER" id="PTHR33799:SF1">
    <property type="entry name" value="PTS SYSTEM MANNOSE-SPECIFIC EIIAB COMPONENT-RELATED"/>
    <property type="match status" value="1"/>
</dbReference>
<gene>
    <name evidence="10" type="ORF">LDX53_01610</name>
</gene>
<dbReference type="GO" id="GO:0009401">
    <property type="term" value="P:phosphoenolpyruvate-dependent sugar phosphotransferase system"/>
    <property type="evidence" value="ECO:0007669"/>
    <property type="project" value="UniProtKB-KW"/>
</dbReference>
<dbReference type="SUPFAM" id="SSF53062">
    <property type="entry name" value="PTS system fructose IIA component-like"/>
    <property type="match status" value="1"/>
</dbReference>
<evidence type="ECO:0000256" key="2">
    <source>
        <dbReference type="ARBA" id="ARBA00022448"/>
    </source>
</evidence>
<proteinExistence type="predicted"/>
<keyword evidence="7" id="KW-0598">Phosphotransferase system</keyword>
<keyword evidence="4" id="KW-0597">Phosphoprotein</keyword>
<keyword evidence="2" id="KW-0813">Transport</keyword>
<evidence type="ECO:0000256" key="1">
    <source>
        <dbReference type="ARBA" id="ARBA00004496"/>
    </source>
</evidence>
<dbReference type="AlphaFoldDB" id="A0AA47B4N1"/>
<dbReference type="NCBIfam" id="TIGR00824">
    <property type="entry name" value="EIIA-man"/>
    <property type="match status" value="1"/>
</dbReference>
<dbReference type="GO" id="GO:0016020">
    <property type="term" value="C:membrane"/>
    <property type="evidence" value="ECO:0007669"/>
    <property type="project" value="InterPro"/>
</dbReference>
<evidence type="ECO:0000256" key="4">
    <source>
        <dbReference type="ARBA" id="ARBA00022553"/>
    </source>
</evidence>
<keyword evidence="8" id="KW-0418">Kinase</keyword>
<dbReference type="InterPro" id="IPR033887">
    <property type="entry name" value="PTS_IIA_man"/>
</dbReference>
<evidence type="ECO:0000259" key="9">
    <source>
        <dbReference type="PROSITE" id="PS51096"/>
    </source>
</evidence>
<dbReference type="InterPro" id="IPR051471">
    <property type="entry name" value="Bacterial_PTS_sugar_comp"/>
</dbReference>
<dbReference type="InterPro" id="IPR004701">
    <property type="entry name" value="PTS_EIIA_man-typ"/>
</dbReference>
<dbReference type="GO" id="GO:0016301">
    <property type="term" value="F:kinase activity"/>
    <property type="evidence" value="ECO:0007669"/>
    <property type="project" value="UniProtKB-KW"/>
</dbReference>
<dbReference type="GO" id="GO:0016773">
    <property type="term" value="F:phosphotransferase activity, alcohol group as acceptor"/>
    <property type="evidence" value="ECO:0007669"/>
    <property type="project" value="InterPro"/>
</dbReference>
<accession>A0AA47B4N1</accession>
<reference evidence="10" key="1">
    <citation type="submission" date="2021-09" db="EMBL/GenBank/DDBJ databases">
        <title>Lactobacillus species from Apis mellifera, Switzerland.</title>
        <authorList>
            <person name="Pfister J."/>
            <person name="Brown A."/>
            <person name="Neumann P."/>
            <person name="Collaud A."/>
            <person name="Retschnig G."/>
            <person name="Perreten V."/>
        </authorList>
    </citation>
    <scope>NUCLEOTIDE SEQUENCE</scope>
    <source>
        <strain evidence="10">IBH002</strain>
    </source>
</reference>